<gene>
    <name evidence="2" type="ORF">Tfer_2526</name>
</gene>
<keyword evidence="3" id="KW-1185">Reference proteome</keyword>
<dbReference type="Pfam" id="PF13672">
    <property type="entry name" value="PP2C_2"/>
    <property type="match status" value="1"/>
</dbReference>
<dbReference type="SUPFAM" id="SSF81606">
    <property type="entry name" value="PP2C-like"/>
    <property type="match status" value="1"/>
</dbReference>
<sequence>MKFFYDLGSDIGKRKVNNQDKLLIRIGEAEGIGEFGLFVVADGMGGMAEGEKASEIAVEALKHWWEQLDFKNICHPDQTSIGNDLGKQFRHINSNICHYGQERGIKLGTTLSALFIVRDTYVLCHIGDSRVYRLKSRDKQLTQLTIDHTVVAEQVRFGKITSEEALYHPNRNILTQCLGIRQEISPFLSWGKVEKGDIFLLCSDGLYNKVPHHCLATSIMENMPGAADRLIRIANDNGGNDNISVIIVWNEGYKNTCSSRMWNIFKTIFR</sequence>
<dbReference type="RefSeq" id="WP_013121268.1">
    <property type="nucleotide sequence ID" value="NZ_LGTE01000021.1"/>
</dbReference>
<dbReference type="Proteomes" id="UP000037175">
    <property type="component" value="Unassembled WGS sequence"/>
</dbReference>
<dbReference type="InterPro" id="IPR001932">
    <property type="entry name" value="PPM-type_phosphatase-like_dom"/>
</dbReference>
<dbReference type="PROSITE" id="PS51746">
    <property type="entry name" value="PPM_2"/>
    <property type="match status" value="1"/>
</dbReference>
<dbReference type="SMART" id="SM00332">
    <property type="entry name" value="PP2Cc"/>
    <property type="match status" value="1"/>
</dbReference>
<evidence type="ECO:0000259" key="1">
    <source>
        <dbReference type="PROSITE" id="PS51746"/>
    </source>
</evidence>
<accession>A0A0L6W152</accession>
<proteinExistence type="predicted"/>
<protein>
    <submittedName>
        <fullName evidence="2">Protein serine/threonine phosphatase</fullName>
    </submittedName>
</protein>
<dbReference type="Gene3D" id="3.60.40.10">
    <property type="entry name" value="PPM-type phosphatase domain"/>
    <property type="match status" value="1"/>
</dbReference>
<evidence type="ECO:0000313" key="2">
    <source>
        <dbReference type="EMBL" id="KNZ68804.1"/>
    </source>
</evidence>
<dbReference type="InterPro" id="IPR036457">
    <property type="entry name" value="PPM-type-like_dom_sf"/>
</dbReference>
<reference evidence="3" key="1">
    <citation type="submission" date="2015-07" db="EMBL/GenBank/DDBJ databases">
        <title>Complete Genome of Thermincola ferriacetica strain Z-0001T.</title>
        <authorList>
            <person name="Lusk B."/>
            <person name="Badalamenti J.P."/>
            <person name="Parameswaran P."/>
            <person name="Bond D.R."/>
            <person name="Torres C.I."/>
        </authorList>
    </citation>
    <scope>NUCLEOTIDE SEQUENCE [LARGE SCALE GENOMIC DNA]</scope>
    <source>
        <strain evidence="3">Z-0001</strain>
    </source>
</reference>
<dbReference type="AlphaFoldDB" id="A0A0L6W152"/>
<name>A0A0L6W152_9FIRM</name>
<dbReference type="CDD" id="cd00143">
    <property type="entry name" value="PP2Cc"/>
    <property type="match status" value="1"/>
</dbReference>
<organism evidence="2 3">
    <name type="scientific">Thermincola ferriacetica</name>
    <dbReference type="NCBI Taxonomy" id="281456"/>
    <lineage>
        <taxon>Bacteria</taxon>
        <taxon>Bacillati</taxon>
        <taxon>Bacillota</taxon>
        <taxon>Clostridia</taxon>
        <taxon>Eubacteriales</taxon>
        <taxon>Thermincolaceae</taxon>
        <taxon>Thermincola</taxon>
    </lineage>
</organism>
<dbReference type="SMART" id="SM00331">
    <property type="entry name" value="PP2C_SIG"/>
    <property type="match status" value="1"/>
</dbReference>
<feature type="domain" description="PPM-type phosphatase" evidence="1">
    <location>
        <begin position="4"/>
        <end position="250"/>
    </location>
</feature>
<evidence type="ECO:0000313" key="3">
    <source>
        <dbReference type="Proteomes" id="UP000037175"/>
    </source>
</evidence>
<dbReference type="EMBL" id="LGTE01000021">
    <property type="protein sequence ID" value="KNZ68804.1"/>
    <property type="molecule type" value="Genomic_DNA"/>
</dbReference>
<comment type="caution">
    <text evidence="2">The sequence shown here is derived from an EMBL/GenBank/DDBJ whole genome shotgun (WGS) entry which is preliminary data.</text>
</comment>